<evidence type="ECO:0000259" key="1">
    <source>
        <dbReference type="PROSITE" id="PS50887"/>
    </source>
</evidence>
<gene>
    <name evidence="2" type="ORF">MUS1_02270</name>
</gene>
<dbReference type="EMBL" id="JAMB01000001">
    <property type="protein sequence ID" value="ETX12439.1"/>
    <property type="molecule type" value="Genomic_DNA"/>
</dbReference>
<reference evidence="2 3" key="1">
    <citation type="submission" date="2014-01" db="EMBL/GenBank/DDBJ databases">
        <title>Marinomonas ushuaiensis DSM 15871 Genome Sequencing.</title>
        <authorList>
            <person name="Lai Q."/>
            <person name="Shao Z.S."/>
        </authorList>
    </citation>
    <scope>NUCLEOTIDE SEQUENCE [LARGE SCALE GENOMIC DNA]</scope>
    <source>
        <strain evidence="2 3">DSM 15871</strain>
    </source>
</reference>
<organism evidence="2 3">
    <name type="scientific">Marinomonas ushuaiensis DSM 15871</name>
    <dbReference type="NCBI Taxonomy" id="1122207"/>
    <lineage>
        <taxon>Bacteria</taxon>
        <taxon>Pseudomonadati</taxon>
        <taxon>Pseudomonadota</taxon>
        <taxon>Gammaproteobacteria</taxon>
        <taxon>Oceanospirillales</taxon>
        <taxon>Oceanospirillaceae</taxon>
        <taxon>Marinomonas</taxon>
    </lineage>
</organism>
<protein>
    <submittedName>
        <fullName evidence="2">Diguanylate cyclase</fullName>
    </submittedName>
</protein>
<dbReference type="InterPro" id="IPR029787">
    <property type="entry name" value="Nucleotide_cyclase"/>
</dbReference>
<dbReference type="Pfam" id="PF00990">
    <property type="entry name" value="GGDEF"/>
    <property type="match status" value="1"/>
</dbReference>
<dbReference type="STRING" id="1122207.MUS1_02270"/>
<sequence length="368" mass="41904">MAIDTTSSLLKEQQILRSRVTTLEKEKEFIKKLYADIPQMLLAVTKGAPLSALLNRFKDKLQTQLPNTYCLFIVCDKDCTQWRLQYTDSINDKLLNSNGQLVTLPQALVSFAAKSSCLKRHDADIQNSADWGLWRTFLDAHSFSDVSMVSVPDGRGLIYLMASFQRKETYLDESLISLALDHYVAWVDAAFEREKADFLLLEESHKDSETGLLRRYSFENSFNIVLKDSRRHFQRAALLSLRLLSNDKIESAELKVLAEVMQDVVRDNDLMARYDERQLVMGIRISHLEDAEVVAAKLLESIQKPEYATNRLIRAGLAIGISFYPEHSTLDSLEQAAFLAANSLKNVTGYRIEFHDAFYSSSSECYSL</sequence>
<dbReference type="eggNOG" id="COG2199">
    <property type="taxonomic scope" value="Bacteria"/>
</dbReference>
<dbReference type="Proteomes" id="UP000054058">
    <property type="component" value="Unassembled WGS sequence"/>
</dbReference>
<proteinExistence type="predicted"/>
<evidence type="ECO:0000313" key="2">
    <source>
        <dbReference type="EMBL" id="ETX12439.1"/>
    </source>
</evidence>
<keyword evidence="3" id="KW-1185">Reference proteome</keyword>
<dbReference type="SMART" id="SM00267">
    <property type="entry name" value="GGDEF"/>
    <property type="match status" value="1"/>
</dbReference>
<dbReference type="RefSeq" id="WP_169731101.1">
    <property type="nucleotide sequence ID" value="NZ_JAMB01000001.1"/>
</dbReference>
<dbReference type="SUPFAM" id="SSF55073">
    <property type="entry name" value="Nucleotide cyclase"/>
    <property type="match status" value="1"/>
</dbReference>
<dbReference type="InterPro" id="IPR043128">
    <property type="entry name" value="Rev_trsase/Diguanyl_cyclase"/>
</dbReference>
<dbReference type="PATRIC" id="fig|1122207.3.peg.466"/>
<dbReference type="InterPro" id="IPR000160">
    <property type="entry name" value="GGDEF_dom"/>
</dbReference>
<dbReference type="AlphaFoldDB" id="X7E8R0"/>
<name>X7E8R0_9GAMM</name>
<dbReference type="Gene3D" id="3.30.70.270">
    <property type="match status" value="1"/>
</dbReference>
<comment type="caution">
    <text evidence="2">The sequence shown here is derived from an EMBL/GenBank/DDBJ whole genome shotgun (WGS) entry which is preliminary data.</text>
</comment>
<dbReference type="PROSITE" id="PS50887">
    <property type="entry name" value="GGDEF"/>
    <property type="match status" value="1"/>
</dbReference>
<feature type="domain" description="GGDEF" evidence="1">
    <location>
        <begin position="237"/>
        <end position="357"/>
    </location>
</feature>
<evidence type="ECO:0000313" key="3">
    <source>
        <dbReference type="Proteomes" id="UP000054058"/>
    </source>
</evidence>
<accession>X7E8R0</accession>